<dbReference type="GO" id="GO:0005524">
    <property type="term" value="F:ATP binding"/>
    <property type="evidence" value="ECO:0007669"/>
    <property type="project" value="UniProtKB-KW"/>
</dbReference>
<proteinExistence type="inferred from homology"/>
<keyword evidence="2" id="KW-0547">Nucleotide-binding</keyword>
<keyword evidence="3" id="KW-0067">ATP-binding</keyword>
<reference evidence="5 6" key="1">
    <citation type="submission" date="2019-02" db="EMBL/GenBank/DDBJ databases">
        <title>Genome sequencing of the rare red list fungi Hericium alpestre (H. flagellum).</title>
        <authorList>
            <person name="Buettner E."/>
            <person name="Kellner H."/>
        </authorList>
    </citation>
    <scope>NUCLEOTIDE SEQUENCE [LARGE SCALE GENOMIC DNA]</scope>
    <source>
        <strain evidence="5 6">DSM 108284</strain>
    </source>
</reference>
<evidence type="ECO:0000256" key="4">
    <source>
        <dbReference type="SAM" id="MobiDB-lite"/>
    </source>
</evidence>
<dbReference type="InterPro" id="IPR027417">
    <property type="entry name" value="P-loop_NTPase"/>
</dbReference>
<name>A0A4Y9ZG93_9AGAM</name>
<dbReference type="GO" id="GO:0005739">
    <property type="term" value="C:mitochondrion"/>
    <property type="evidence" value="ECO:0007669"/>
    <property type="project" value="TreeGrafter"/>
</dbReference>
<evidence type="ECO:0000256" key="1">
    <source>
        <dbReference type="ARBA" id="ARBA00010322"/>
    </source>
</evidence>
<protein>
    <recommendedName>
        <fullName evidence="7">AAA+ ATPase domain-containing protein</fullName>
    </recommendedName>
</protein>
<feature type="region of interest" description="Disordered" evidence="4">
    <location>
        <begin position="1"/>
        <end position="92"/>
    </location>
</feature>
<evidence type="ECO:0000256" key="3">
    <source>
        <dbReference type="ARBA" id="ARBA00022840"/>
    </source>
</evidence>
<dbReference type="OrthoDB" id="548867at2759"/>
<comment type="similarity">
    <text evidence="1">Belongs to the AFG1 ATPase family.</text>
</comment>
<dbReference type="PANTHER" id="PTHR12169">
    <property type="entry name" value="ATPASE N2B"/>
    <property type="match status" value="1"/>
</dbReference>
<evidence type="ECO:0008006" key="7">
    <source>
        <dbReference type="Google" id="ProtNLM"/>
    </source>
</evidence>
<dbReference type="InterPro" id="IPR005654">
    <property type="entry name" value="ATPase_AFG1-like"/>
</dbReference>
<dbReference type="AlphaFoldDB" id="A0A4Y9ZG93"/>
<sequence>MKPASSIRPYASAQRRLLSSSSRIGRPSSFNGQKSIPRSTLRTVSLSRARAPNSTLATAHTLSNDQESAILHGKQQGESSSNPEADAHSSPMQEYCKLVERGTIRRDAHQTRIVQKLQDLHDALTHYIQLEPPSHSEPSSIFSRFFAPSTPSPTVSSSAPQGLYLYGDVGTGKTMLMDMFYRTLPPNITRKRRVHFHAFMIDVHKRVHAMKLRMGHEQGDPIGPVATEIAEQASVLCFDEFQVTDIVDAMILRRLLETLLDHGVVCVITSNRHPDELYKNGIQRSSFIPAIDLLKSGFDVTDLDSGTDYRRIPRAISHVYHDPLTPETHAEIHKLFEALTSDPSDPIVHGRKLTIWGRDIVVPKSTSEVAMFDFDDLCGKPLSAADYLEITRQFTTLFVCDVRKMGMSEKDKARRFITFIDACYENKTKLFVSSEVPIFQIFADDSASKGEISDSMRSMMDDLGLPADVVGSSSVFSGEEELFAFARCCSRLVEMGSTQWAESAGVR</sequence>
<dbReference type="PANTHER" id="PTHR12169:SF6">
    <property type="entry name" value="AFG1-LIKE ATPASE"/>
    <property type="match status" value="1"/>
</dbReference>
<organism evidence="5 6">
    <name type="scientific">Hericium alpestre</name>
    <dbReference type="NCBI Taxonomy" id="135208"/>
    <lineage>
        <taxon>Eukaryota</taxon>
        <taxon>Fungi</taxon>
        <taxon>Dikarya</taxon>
        <taxon>Basidiomycota</taxon>
        <taxon>Agaricomycotina</taxon>
        <taxon>Agaricomycetes</taxon>
        <taxon>Russulales</taxon>
        <taxon>Hericiaceae</taxon>
        <taxon>Hericium</taxon>
    </lineage>
</organism>
<dbReference type="GO" id="GO:0016887">
    <property type="term" value="F:ATP hydrolysis activity"/>
    <property type="evidence" value="ECO:0007669"/>
    <property type="project" value="InterPro"/>
</dbReference>
<gene>
    <name evidence="5" type="ORF">EWM64_g10410</name>
</gene>
<dbReference type="SUPFAM" id="SSF52540">
    <property type="entry name" value="P-loop containing nucleoside triphosphate hydrolases"/>
    <property type="match status" value="1"/>
</dbReference>
<evidence type="ECO:0000256" key="2">
    <source>
        <dbReference type="ARBA" id="ARBA00022741"/>
    </source>
</evidence>
<dbReference type="NCBIfam" id="NF040713">
    <property type="entry name" value="ZapE"/>
    <property type="match status" value="1"/>
</dbReference>
<dbReference type="EMBL" id="SFCI01002706">
    <property type="protein sequence ID" value="TFY73602.1"/>
    <property type="molecule type" value="Genomic_DNA"/>
</dbReference>
<dbReference type="Proteomes" id="UP000298061">
    <property type="component" value="Unassembled WGS sequence"/>
</dbReference>
<feature type="compositionally biased region" description="Low complexity" evidence="4">
    <location>
        <begin position="12"/>
        <end position="29"/>
    </location>
</feature>
<dbReference type="Gene3D" id="3.40.50.300">
    <property type="entry name" value="P-loop containing nucleotide triphosphate hydrolases"/>
    <property type="match status" value="1"/>
</dbReference>
<comment type="caution">
    <text evidence="5">The sequence shown here is derived from an EMBL/GenBank/DDBJ whole genome shotgun (WGS) entry which is preliminary data.</text>
</comment>
<accession>A0A4Y9ZG93</accession>
<dbReference type="Pfam" id="PF03969">
    <property type="entry name" value="AFG1_ATPase"/>
    <property type="match status" value="1"/>
</dbReference>
<feature type="compositionally biased region" description="Polar residues" evidence="4">
    <location>
        <begin position="30"/>
        <end position="67"/>
    </location>
</feature>
<dbReference type="GO" id="GO:0006515">
    <property type="term" value="P:protein quality control for misfolded or incompletely synthesized proteins"/>
    <property type="evidence" value="ECO:0007669"/>
    <property type="project" value="TreeGrafter"/>
</dbReference>
<keyword evidence="6" id="KW-1185">Reference proteome</keyword>
<evidence type="ECO:0000313" key="6">
    <source>
        <dbReference type="Proteomes" id="UP000298061"/>
    </source>
</evidence>
<dbReference type="STRING" id="135208.A0A4Y9ZG93"/>
<evidence type="ECO:0000313" key="5">
    <source>
        <dbReference type="EMBL" id="TFY73602.1"/>
    </source>
</evidence>